<dbReference type="EMBL" id="CABN01000047">
    <property type="protein sequence ID" value="CBH99741.1"/>
    <property type="molecule type" value="Genomic_DNA"/>
</dbReference>
<name>E6PXT2_9ZZZZ</name>
<accession>E6PXT2</accession>
<reference evidence="1" key="1">
    <citation type="submission" date="2009-10" db="EMBL/GenBank/DDBJ databases">
        <title>Diversity of trophic interactions inside an arsenic-rich microbial ecosystem.</title>
        <authorList>
            <person name="Bertin P.N."/>
            <person name="Heinrich-Salmeron A."/>
            <person name="Pelletier E."/>
            <person name="Goulhen-Chollet F."/>
            <person name="Arsene-Ploetze F."/>
            <person name="Gallien S."/>
            <person name="Calteau A."/>
            <person name="Vallenet D."/>
            <person name="Casiot C."/>
            <person name="Chane-Woon-Ming B."/>
            <person name="Giloteaux L."/>
            <person name="Barakat M."/>
            <person name="Bonnefoy V."/>
            <person name="Bruneel O."/>
            <person name="Chandler M."/>
            <person name="Cleiss J."/>
            <person name="Duran R."/>
            <person name="Elbaz-Poulichet F."/>
            <person name="Fonknechten N."/>
            <person name="Lauga B."/>
            <person name="Mornico D."/>
            <person name="Ortet P."/>
            <person name="Schaeffer C."/>
            <person name="Siguier P."/>
            <person name="Alexander Thil Smith A."/>
            <person name="Van Dorsselaer A."/>
            <person name="Weissenbach J."/>
            <person name="Medigue C."/>
            <person name="Le Paslier D."/>
        </authorList>
    </citation>
    <scope>NUCLEOTIDE SEQUENCE</scope>
</reference>
<gene>
    <name evidence="1" type="ORF">CARN3_0688</name>
</gene>
<proteinExistence type="predicted"/>
<evidence type="ECO:0000313" key="1">
    <source>
        <dbReference type="EMBL" id="CBH99741.1"/>
    </source>
</evidence>
<sequence length="55" mass="6010">MKSILPESSPEINVTKQLVEIPPGVILDKPVPTHYSLKACRSKPTGVPRFSGPIR</sequence>
<dbReference type="AlphaFoldDB" id="E6PXT2"/>
<organism evidence="1">
    <name type="scientific">mine drainage metagenome</name>
    <dbReference type="NCBI Taxonomy" id="410659"/>
    <lineage>
        <taxon>unclassified sequences</taxon>
        <taxon>metagenomes</taxon>
        <taxon>ecological metagenomes</taxon>
    </lineage>
</organism>
<comment type="caution">
    <text evidence="1">The sequence shown here is derived from an EMBL/GenBank/DDBJ whole genome shotgun (WGS) entry which is preliminary data.</text>
</comment>
<protein>
    <submittedName>
        <fullName evidence="1">Uncharacterized protein</fullName>
    </submittedName>
</protein>